<feature type="transmembrane region" description="Helical" evidence="1">
    <location>
        <begin position="30"/>
        <end position="52"/>
    </location>
</feature>
<accession>A0A553K1F7</accession>
<gene>
    <name evidence="2" type="ORF">FOJ82_05230</name>
</gene>
<name>A0A553K1F7_9ACTN</name>
<dbReference type="AlphaFoldDB" id="A0A553K1F7"/>
<dbReference type="EMBL" id="VKKG01000002">
    <property type="protein sequence ID" value="TRY18534.1"/>
    <property type="molecule type" value="Genomic_DNA"/>
</dbReference>
<evidence type="ECO:0000313" key="2">
    <source>
        <dbReference type="EMBL" id="TRY18534.1"/>
    </source>
</evidence>
<keyword evidence="3" id="KW-1185">Reference proteome</keyword>
<sequence length="130" mass="13004">MSTGPGEAPVGVAPRRLPGLRERGLVTVELAVGFVTATLLAAVLVGVVLLGVSQAAAARTSSEVARQLARGDAVAARLAEAQAPDGASVAVRDVDDGVEVAVAIPVDVFGIGVVDVTDKSWARYETGAGS</sequence>
<evidence type="ECO:0000256" key="1">
    <source>
        <dbReference type="SAM" id="Phobius"/>
    </source>
</evidence>
<proteinExistence type="predicted"/>
<evidence type="ECO:0000313" key="3">
    <source>
        <dbReference type="Proteomes" id="UP000317638"/>
    </source>
</evidence>
<keyword evidence="1" id="KW-0812">Transmembrane</keyword>
<keyword evidence="1" id="KW-1133">Transmembrane helix</keyword>
<evidence type="ECO:0008006" key="4">
    <source>
        <dbReference type="Google" id="ProtNLM"/>
    </source>
</evidence>
<protein>
    <recommendedName>
        <fullName evidence="4">Pilus assembly protein</fullName>
    </recommendedName>
</protein>
<organism evidence="2 3">
    <name type="scientific">Tessaracoccus rhinocerotis</name>
    <dbReference type="NCBI Taxonomy" id="1689449"/>
    <lineage>
        <taxon>Bacteria</taxon>
        <taxon>Bacillati</taxon>
        <taxon>Actinomycetota</taxon>
        <taxon>Actinomycetes</taxon>
        <taxon>Propionibacteriales</taxon>
        <taxon>Propionibacteriaceae</taxon>
        <taxon>Tessaracoccus</taxon>
    </lineage>
</organism>
<comment type="caution">
    <text evidence="2">The sequence shown here is derived from an EMBL/GenBank/DDBJ whole genome shotgun (WGS) entry which is preliminary data.</text>
</comment>
<reference evidence="2 3" key="1">
    <citation type="submission" date="2019-07" db="EMBL/GenBank/DDBJ databases">
        <authorList>
            <person name="Zhou L.-Y."/>
        </authorList>
    </citation>
    <scope>NUCLEOTIDE SEQUENCE [LARGE SCALE GENOMIC DNA]</scope>
    <source>
        <strain evidence="2 3">YIM 101269</strain>
    </source>
</reference>
<keyword evidence="1" id="KW-0472">Membrane</keyword>
<dbReference type="RefSeq" id="WP_143937430.1">
    <property type="nucleotide sequence ID" value="NZ_VKKG01000002.1"/>
</dbReference>
<dbReference type="Proteomes" id="UP000317638">
    <property type="component" value="Unassembled WGS sequence"/>
</dbReference>